<proteinExistence type="predicted"/>
<organism evidence="8 9">
    <name type="scientific">Gluconobacter oxydans</name>
    <name type="common">Gluconobacter suboxydans</name>
    <dbReference type="NCBI Taxonomy" id="442"/>
    <lineage>
        <taxon>Bacteria</taxon>
        <taxon>Pseudomonadati</taxon>
        <taxon>Pseudomonadota</taxon>
        <taxon>Alphaproteobacteria</taxon>
        <taxon>Acetobacterales</taxon>
        <taxon>Acetobacteraceae</taxon>
        <taxon>Gluconobacter</taxon>
    </lineage>
</organism>
<name>A0A149S4X1_GLUOY</name>
<dbReference type="InterPro" id="IPR050903">
    <property type="entry name" value="Bact_Chemotaxis_MeTrfase"/>
</dbReference>
<evidence type="ECO:0000256" key="3">
    <source>
        <dbReference type="ARBA" id="ARBA00022679"/>
    </source>
</evidence>
<dbReference type="Proteomes" id="UP000075655">
    <property type="component" value="Unassembled WGS sequence"/>
</dbReference>
<dbReference type="SUPFAM" id="SSF47757">
    <property type="entry name" value="Chemotaxis receptor methyltransferase CheR, N-terminal domain"/>
    <property type="match status" value="1"/>
</dbReference>
<feature type="binding site" evidence="6">
    <location>
        <begin position="224"/>
        <end position="225"/>
    </location>
    <ligand>
        <name>S-adenosyl-L-methionine</name>
        <dbReference type="ChEBI" id="CHEBI:59789"/>
    </ligand>
</feature>
<evidence type="ECO:0000256" key="1">
    <source>
        <dbReference type="ARBA" id="ARBA00001541"/>
    </source>
</evidence>
<dbReference type="InterPro" id="IPR022642">
    <property type="entry name" value="CheR_C"/>
</dbReference>
<dbReference type="GO" id="GO:0008983">
    <property type="term" value="F:protein-glutamate O-methyltransferase activity"/>
    <property type="evidence" value="ECO:0007669"/>
    <property type="project" value="UniProtKB-EC"/>
</dbReference>
<sequence length="280" mass="31403">MVDTRSTVDPEYTDADFQMVRRIAKHEAGIFIPDSKSTLVYSRVSRRVRESGMDSFQAYLGFVQSPAGRAEMNKLVCALTTNVTSFFRERPHFVHMEQNVLPGLVAKLRSGGRGRMWSAACSTGQEPWSIAMSIMSAFPEAASYDMRILATDINSEVVAQAASGTYVESETDGISTKQKSQFMQADARGNLSFVGNIRQLPAFKVLNLNADWPMRGQFSVIFCRNVVIYFDEPTRERLWGRLAEKLEKGGFLYVGHSEKVANPRRCGLEQIAPTIYRKDS</sequence>
<evidence type="ECO:0000256" key="2">
    <source>
        <dbReference type="ARBA" id="ARBA00022603"/>
    </source>
</evidence>
<dbReference type="SMART" id="SM00138">
    <property type="entry name" value="MeTrc"/>
    <property type="match status" value="1"/>
</dbReference>
<reference evidence="8 9" key="1">
    <citation type="submission" date="2015-06" db="EMBL/GenBank/DDBJ databases">
        <title>Improved classification and identification of acetic acid bacteria using matrix-assisted laser desorption/ionization time-of-flight mass spectrometry; Gluconobacter nephelii and Gluconobacter uchimurae are later heterotypic synonyms of Gluconobacter japonicus and Gluconobacter oxydans, respectively.</title>
        <authorList>
            <person name="Li L."/>
            <person name="Cleenwerck I."/>
            <person name="De Vuyst L."/>
            <person name="Vandamme P."/>
        </authorList>
    </citation>
    <scope>NUCLEOTIDE SEQUENCE [LARGE SCALE GENOMIC DNA]</scope>
    <source>
        <strain evidence="8 9">LMG 1676</strain>
    </source>
</reference>
<comment type="caution">
    <text evidence="8">The sequence shown here is derived from an EMBL/GenBank/DDBJ whole genome shotgun (WGS) entry which is preliminary data.</text>
</comment>
<accession>A0A149S4X1</accession>
<feature type="binding site" evidence="6">
    <location>
        <position position="126"/>
    </location>
    <ligand>
        <name>S-adenosyl-L-methionine</name>
        <dbReference type="ChEBI" id="CHEBI:59789"/>
    </ligand>
</feature>
<dbReference type="PRINTS" id="PR00996">
    <property type="entry name" value="CHERMTFRASE"/>
</dbReference>
<dbReference type="EMBL" id="LHZG01000111">
    <property type="protein sequence ID" value="KXV21802.1"/>
    <property type="molecule type" value="Genomic_DNA"/>
</dbReference>
<keyword evidence="3 5" id="KW-0808">Transferase</keyword>
<dbReference type="Gene3D" id="1.10.155.10">
    <property type="entry name" value="Chemotaxis receptor methyltransferase CheR, N-terminal domain"/>
    <property type="match status" value="1"/>
</dbReference>
<feature type="binding site" evidence="6">
    <location>
        <position position="82"/>
    </location>
    <ligand>
        <name>S-adenosyl-L-methionine</name>
        <dbReference type="ChEBI" id="CHEBI:59789"/>
    </ligand>
</feature>
<evidence type="ECO:0000256" key="4">
    <source>
        <dbReference type="ARBA" id="ARBA00022691"/>
    </source>
</evidence>
<dbReference type="Pfam" id="PF01739">
    <property type="entry name" value="CheR"/>
    <property type="match status" value="1"/>
</dbReference>
<evidence type="ECO:0000256" key="6">
    <source>
        <dbReference type="PIRSR" id="PIRSR000410-1"/>
    </source>
</evidence>
<dbReference type="PIRSF" id="PIRSF000410">
    <property type="entry name" value="CheR"/>
    <property type="match status" value="1"/>
</dbReference>
<dbReference type="PATRIC" id="fig|442.8.peg.2323"/>
<feature type="binding site" evidence="6">
    <location>
        <position position="152"/>
    </location>
    <ligand>
        <name>S-adenosyl-L-methionine</name>
        <dbReference type="ChEBI" id="CHEBI:59789"/>
    </ligand>
</feature>
<feature type="domain" description="CheR-type methyltransferase" evidence="7">
    <location>
        <begin position="5"/>
        <end position="280"/>
    </location>
</feature>
<protein>
    <recommendedName>
        <fullName evidence="5">Chemotaxis protein methyltransferase</fullName>
        <ecNumber evidence="5">2.1.1.80</ecNumber>
    </recommendedName>
</protein>
<keyword evidence="2 5" id="KW-0489">Methyltransferase</keyword>
<comment type="function">
    <text evidence="5">Methylation of the membrane-bound methyl-accepting chemotaxis proteins (MCP) to form gamma-glutamyl methyl ester residues in MCP.</text>
</comment>
<dbReference type="InterPro" id="IPR026024">
    <property type="entry name" value="Chemotaxis_MeTrfase_CheR"/>
</dbReference>
<feature type="binding site" evidence="6">
    <location>
        <position position="88"/>
    </location>
    <ligand>
        <name>S-adenosyl-L-methionine</name>
        <dbReference type="ChEBI" id="CHEBI:59789"/>
    </ligand>
</feature>
<feature type="binding site" evidence="6">
    <location>
        <position position="84"/>
    </location>
    <ligand>
        <name>S-adenosyl-L-methionine</name>
        <dbReference type="ChEBI" id="CHEBI:59789"/>
    </ligand>
</feature>
<keyword evidence="4 5" id="KW-0949">S-adenosyl-L-methionine</keyword>
<dbReference type="PANTHER" id="PTHR24422:SF19">
    <property type="entry name" value="CHEMOTAXIS PROTEIN METHYLTRANSFERASE"/>
    <property type="match status" value="1"/>
</dbReference>
<evidence type="ECO:0000259" key="7">
    <source>
        <dbReference type="PROSITE" id="PS50123"/>
    </source>
</evidence>
<dbReference type="GO" id="GO:0032259">
    <property type="term" value="P:methylation"/>
    <property type="evidence" value="ECO:0007669"/>
    <property type="project" value="UniProtKB-KW"/>
</dbReference>
<dbReference type="PROSITE" id="PS50123">
    <property type="entry name" value="CHER"/>
    <property type="match status" value="1"/>
</dbReference>
<dbReference type="Gene3D" id="3.40.50.150">
    <property type="entry name" value="Vaccinia Virus protein VP39"/>
    <property type="match status" value="1"/>
</dbReference>
<evidence type="ECO:0000313" key="8">
    <source>
        <dbReference type="EMBL" id="KXV21802.1"/>
    </source>
</evidence>
<dbReference type="InterPro" id="IPR036804">
    <property type="entry name" value="CheR_N_sf"/>
</dbReference>
<dbReference type="AlphaFoldDB" id="A0A149S4X1"/>
<dbReference type="RefSeq" id="WP_062499878.1">
    <property type="nucleotide sequence ID" value="NZ_LHZG01000111.1"/>
</dbReference>
<dbReference type="EC" id="2.1.1.80" evidence="5"/>
<dbReference type="InterPro" id="IPR022641">
    <property type="entry name" value="CheR_N"/>
</dbReference>
<dbReference type="InterPro" id="IPR029063">
    <property type="entry name" value="SAM-dependent_MTases_sf"/>
</dbReference>
<gene>
    <name evidence="8" type="ORF">AD934_02050</name>
</gene>
<dbReference type="InterPro" id="IPR000780">
    <property type="entry name" value="CheR_MeTrfase"/>
</dbReference>
<evidence type="ECO:0000256" key="5">
    <source>
        <dbReference type="PIRNR" id="PIRNR000410"/>
    </source>
</evidence>
<dbReference type="Pfam" id="PF03705">
    <property type="entry name" value="CheR_N"/>
    <property type="match status" value="1"/>
</dbReference>
<dbReference type="PANTHER" id="PTHR24422">
    <property type="entry name" value="CHEMOTAXIS PROTEIN METHYLTRANSFERASE"/>
    <property type="match status" value="1"/>
</dbReference>
<feature type="binding site" evidence="6">
    <location>
        <begin position="207"/>
        <end position="208"/>
    </location>
    <ligand>
        <name>S-adenosyl-L-methionine</name>
        <dbReference type="ChEBI" id="CHEBI:59789"/>
    </ligand>
</feature>
<comment type="catalytic activity">
    <reaction evidence="1 5">
        <text>L-glutamyl-[protein] + S-adenosyl-L-methionine = [protein]-L-glutamate 5-O-methyl ester + S-adenosyl-L-homocysteine</text>
        <dbReference type="Rhea" id="RHEA:24452"/>
        <dbReference type="Rhea" id="RHEA-COMP:10208"/>
        <dbReference type="Rhea" id="RHEA-COMP:10311"/>
        <dbReference type="ChEBI" id="CHEBI:29973"/>
        <dbReference type="ChEBI" id="CHEBI:57856"/>
        <dbReference type="ChEBI" id="CHEBI:59789"/>
        <dbReference type="ChEBI" id="CHEBI:82795"/>
        <dbReference type="EC" id="2.1.1.80"/>
    </reaction>
</comment>
<dbReference type="SUPFAM" id="SSF53335">
    <property type="entry name" value="S-adenosyl-L-methionine-dependent methyltransferases"/>
    <property type="match status" value="1"/>
</dbReference>
<evidence type="ECO:0000313" key="9">
    <source>
        <dbReference type="Proteomes" id="UP000075655"/>
    </source>
</evidence>